<evidence type="ECO:0000313" key="3">
    <source>
        <dbReference type="Proteomes" id="UP000256964"/>
    </source>
</evidence>
<proteinExistence type="predicted"/>
<feature type="region of interest" description="Disordered" evidence="1">
    <location>
        <begin position="277"/>
        <end position="306"/>
    </location>
</feature>
<feature type="compositionally biased region" description="Low complexity" evidence="1">
    <location>
        <begin position="222"/>
        <end position="236"/>
    </location>
</feature>
<dbReference type="OrthoDB" id="2757484at2759"/>
<evidence type="ECO:0000256" key="1">
    <source>
        <dbReference type="SAM" id="MobiDB-lite"/>
    </source>
</evidence>
<accession>A0A371DKH4</accession>
<feature type="region of interest" description="Disordered" evidence="1">
    <location>
        <begin position="69"/>
        <end position="91"/>
    </location>
</feature>
<feature type="region of interest" description="Disordered" evidence="1">
    <location>
        <begin position="207"/>
        <end position="257"/>
    </location>
</feature>
<evidence type="ECO:0000313" key="2">
    <source>
        <dbReference type="EMBL" id="RDX53016.1"/>
    </source>
</evidence>
<dbReference type="AlphaFoldDB" id="A0A371DKH4"/>
<reference evidence="2 3" key="1">
    <citation type="journal article" date="2018" name="Biotechnol. Biofuels">
        <title>Integrative visual omics of the white-rot fungus Polyporus brumalis exposes the biotechnological potential of its oxidative enzymes for delignifying raw plant biomass.</title>
        <authorList>
            <person name="Miyauchi S."/>
            <person name="Rancon A."/>
            <person name="Drula E."/>
            <person name="Hage H."/>
            <person name="Chaduli D."/>
            <person name="Favel A."/>
            <person name="Grisel S."/>
            <person name="Henrissat B."/>
            <person name="Herpoel-Gimbert I."/>
            <person name="Ruiz-Duenas F.J."/>
            <person name="Chevret D."/>
            <person name="Hainaut M."/>
            <person name="Lin J."/>
            <person name="Wang M."/>
            <person name="Pangilinan J."/>
            <person name="Lipzen A."/>
            <person name="Lesage-Meessen L."/>
            <person name="Navarro D."/>
            <person name="Riley R."/>
            <person name="Grigoriev I.V."/>
            <person name="Zhou S."/>
            <person name="Raouche S."/>
            <person name="Rosso M.N."/>
        </authorList>
    </citation>
    <scope>NUCLEOTIDE SEQUENCE [LARGE SCALE GENOMIC DNA]</scope>
    <source>
        <strain evidence="2 3">BRFM 1820</strain>
    </source>
</reference>
<sequence length="459" mass="51863">MAKERADRIKPIDTEEPVSERSVELNKVLRTLDHCHKVITQRMKIRKDLGSAIDSVRTRLRQILQLEDAGGAPHNAPPDQQHDATQDAHATAQARYRIPTWVWDEMRDMLPPRYESTVDAIMNVLLQCRFPEEGTFQNAPHHKVRYEVPSTASRKVLESSFFLAYIVGRMAQQYEDANPDDHSMSEVIANKLPQTLFQAEVRFDDSLPSPEASFDQEDNHRPSFLFSPFSNPPFQSTPRSAAPTAGPSMWPATEDDSMSNMFFSPEDFAAPREKLYPDHLSTPRTSSSAARVDPPPNVSGFTDQSKVDLDVNSLDSMDRIVPPRGSGHARHGIPDFLVLQKHSHEVILVVENKLSDNPFEQLRRYAELFPPAADIWYLGCRVAQPEGGLEFMLSFIDRTLPQDQLRVYVAPGVDEKAAAGGKGPGAWYPWNSAHIHDKLREIADRYWRDAAYPDEDPTV</sequence>
<organism evidence="2 3">
    <name type="scientific">Lentinus brumalis</name>
    <dbReference type="NCBI Taxonomy" id="2498619"/>
    <lineage>
        <taxon>Eukaryota</taxon>
        <taxon>Fungi</taxon>
        <taxon>Dikarya</taxon>
        <taxon>Basidiomycota</taxon>
        <taxon>Agaricomycotina</taxon>
        <taxon>Agaricomycetes</taxon>
        <taxon>Polyporales</taxon>
        <taxon>Polyporaceae</taxon>
        <taxon>Lentinus</taxon>
    </lineage>
</organism>
<protein>
    <submittedName>
        <fullName evidence="2">Uncharacterized protein</fullName>
    </submittedName>
</protein>
<dbReference type="Proteomes" id="UP000256964">
    <property type="component" value="Unassembled WGS sequence"/>
</dbReference>
<name>A0A371DKH4_9APHY</name>
<keyword evidence="3" id="KW-1185">Reference proteome</keyword>
<gene>
    <name evidence="2" type="ORF">OH76DRAFT_1399597</name>
</gene>
<dbReference type="EMBL" id="KZ857388">
    <property type="protein sequence ID" value="RDX53016.1"/>
    <property type="molecule type" value="Genomic_DNA"/>
</dbReference>